<evidence type="ECO:0000256" key="1">
    <source>
        <dbReference type="ARBA" id="ARBA00009013"/>
    </source>
</evidence>
<keyword evidence="5" id="KW-1185">Reference proteome</keyword>
<gene>
    <name evidence="4" type="ORF">GKO32_10920</name>
</gene>
<dbReference type="InterPro" id="IPR003658">
    <property type="entry name" value="Anti-sigma_ant"/>
</dbReference>
<evidence type="ECO:0000259" key="3">
    <source>
        <dbReference type="PROSITE" id="PS50801"/>
    </source>
</evidence>
<dbReference type="InterPro" id="IPR036513">
    <property type="entry name" value="STAS_dom_sf"/>
</dbReference>
<dbReference type="InterPro" id="IPR002645">
    <property type="entry name" value="STAS_dom"/>
</dbReference>
<comment type="caution">
    <text evidence="4">The sequence shown here is derived from an EMBL/GenBank/DDBJ whole genome shotgun (WGS) entry which is preliminary data.</text>
</comment>
<dbReference type="RefSeq" id="WP_154756698.1">
    <property type="nucleotide sequence ID" value="NZ_WMBA01000012.1"/>
</dbReference>
<comment type="similarity">
    <text evidence="1 2">Belongs to the anti-sigma-factor antagonist family.</text>
</comment>
<accession>A0A6N7Z3A7</accession>
<protein>
    <recommendedName>
        <fullName evidence="2">Anti-sigma factor antagonist</fullName>
    </recommendedName>
</protein>
<evidence type="ECO:0000313" key="4">
    <source>
        <dbReference type="EMBL" id="MTD54484.1"/>
    </source>
</evidence>
<feature type="domain" description="STAS" evidence="3">
    <location>
        <begin position="15"/>
        <end position="126"/>
    </location>
</feature>
<evidence type="ECO:0000256" key="2">
    <source>
        <dbReference type="RuleBase" id="RU003749"/>
    </source>
</evidence>
<dbReference type="PANTHER" id="PTHR33495:SF2">
    <property type="entry name" value="ANTI-SIGMA FACTOR ANTAGONIST TM_1081-RELATED"/>
    <property type="match status" value="1"/>
</dbReference>
<evidence type="ECO:0000313" key="5">
    <source>
        <dbReference type="Proteomes" id="UP000440096"/>
    </source>
</evidence>
<name>A0A6N7Z3A7_9PSEU</name>
<proteinExistence type="inferred from homology"/>
<dbReference type="Proteomes" id="UP000440096">
    <property type="component" value="Unassembled WGS sequence"/>
</dbReference>
<dbReference type="AlphaFoldDB" id="A0A6N7Z3A7"/>
<dbReference type="GO" id="GO:0043856">
    <property type="term" value="F:anti-sigma factor antagonist activity"/>
    <property type="evidence" value="ECO:0007669"/>
    <property type="project" value="InterPro"/>
</dbReference>
<dbReference type="Gene3D" id="3.30.750.24">
    <property type="entry name" value="STAS domain"/>
    <property type="match status" value="1"/>
</dbReference>
<dbReference type="SUPFAM" id="SSF52091">
    <property type="entry name" value="SpoIIaa-like"/>
    <property type="match status" value="1"/>
</dbReference>
<dbReference type="NCBIfam" id="TIGR00377">
    <property type="entry name" value="ant_ant_sig"/>
    <property type="match status" value="1"/>
</dbReference>
<dbReference type="CDD" id="cd07043">
    <property type="entry name" value="STAS_anti-anti-sigma_factors"/>
    <property type="match status" value="1"/>
</dbReference>
<sequence>MVAAPDFLDPPGDLLRIRRELADGAVVLRVAGDVDLSTAGKLSEQLRGARDFVVPPAPVIADLDEVEFLGSAGLMALVQENEACRQRGLTLRIVSSSRLVVRAISVAGLAEVLPVLPTVQAALTMT</sequence>
<dbReference type="OrthoDB" id="5194587at2"/>
<dbReference type="EMBL" id="WMBA01000012">
    <property type="protein sequence ID" value="MTD54484.1"/>
    <property type="molecule type" value="Genomic_DNA"/>
</dbReference>
<dbReference type="PANTHER" id="PTHR33495">
    <property type="entry name" value="ANTI-SIGMA FACTOR ANTAGONIST TM_1081-RELATED-RELATED"/>
    <property type="match status" value="1"/>
</dbReference>
<dbReference type="PROSITE" id="PS50801">
    <property type="entry name" value="STAS"/>
    <property type="match status" value="1"/>
</dbReference>
<reference evidence="4 5" key="1">
    <citation type="submission" date="2019-11" db="EMBL/GenBank/DDBJ databases">
        <title>Draft genome of Amycolatopsis RM579.</title>
        <authorList>
            <person name="Duangmal K."/>
            <person name="Mingma R."/>
        </authorList>
    </citation>
    <scope>NUCLEOTIDE SEQUENCE [LARGE SCALE GENOMIC DNA]</scope>
    <source>
        <strain evidence="4 5">RM579</strain>
    </source>
</reference>
<organism evidence="4 5">
    <name type="scientific">Amycolatopsis pithecellobii</name>
    <dbReference type="NCBI Taxonomy" id="664692"/>
    <lineage>
        <taxon>Bacteria</taxon>
        <taxon>Bacillati</taxon>
        <taxon>Actinomycetota</taxon>
        <taxon>Actinomycetes</taxon>
        <taxon>Pseudonocardiales</taxon>
        <taxon>Pseudonocardiaceae</taxon>
        <taxon>Amycolatopsis</taxon>
    </lineage>
</organism>
<dbReference type="Pfam" id="PF01740">
    <property type="entry name" value="STAS"/>
    <property type="match status" value="1"/>
</dbReference>